<dbReference type="InterPro" id="IPR036291">
    <property type="entry name" value="NAD(P)-bd_dom_sf"/>
</dbReference>
<protein>
    <recommendedName>
        <fullName evidence="6">N-acetyl-gamma-glutamyl-phosphate reductase</fullName>
        <shortName evidence="6">AGPR</shortName>
        <ecNumber evidence="6">1.2.1.38</ecNumber>
    </recommendedName>
    <alternativeName>
        <fullName evidence="6">N-acetyl-glutamate semialdehyde dehydrogenase</fullName>
        <shortName evidence="6">NAGSA dehydrogenase</shortName>
    </alternativeName>
</protein>
<dbReference type="GO" id="GO:0005737">
    <property type="term" value="C:cytoplasm"/>
    <property type="evidence" value="ECO:0007669"/>
    <property type="project" value="UniProtKB-SubCell"/>
</dbReference>
<keyword evidence="2 6" id="KW-0055">Arginine biosynthesis</keyword>
<keyword evidence="3 6" id="KW-0028">Amino-acid biosynthesis</keyword>
<dbReference type="InterPro" id="IPR000534">
    <property type="entry name" value="Semialdehyde_DH_NAD-bd"/>
</dbReference>
<dbReference type="PANTHER" id="PTHR32338">
    <property type="entry name" value="N-ACETYL-GAMMA-GLUTAMYL-PHOSPHATE REDUCTASE, CHLOROPLASTIC-RELATED-RELATED"/>
    <property type="match status" value="1"/>
</dbReference>
<dbReference type="STRING" id="1313304.CALK_0460"/>
<dbReference type="GO" id="GO:0006526">
    <property type="term" value="P:L-arginine biosynthetic process"/>
    <property type="evidence" value="ECO:0007669"/>
    <property type="project" value="UniProtKB-UniRule"/>
</dbReference>
<keyword evidence="1 6" id="KW-0963">Cytoplasm</keyword>
<proteinExistence type="inferred from homology"/>
<dbReference type="GO" id="GO:0051287">
    <property type="term" value="F:NAD binding"/>
    <property type="evidence" value="ECO:0007669"/>
    <property type="project" value="InterPro"/>
</dbReference>
<dbReference type="eggNOG" id="COG0002">
    <property type="taxonomic scope" value="Bacteria"/>
</dbReference>
<dbReference type="EMBL" id="ASJR01000003">
    <property type="protein sequence ID" value="ERP38969.1"/>
    <property type="molecule type" value="Genomic_DNA"/>
</dbReference>
<comment type="pathway">
    <text evidence="6">Amino-acid biosynthesis; L-arginine biosynthesis; N(2)-acetyl-L-ornithine from L-glutamate: step 3/4.</text>
</comment>
<dbReference type="PANTHER" id="PTHR32338:SF10">
    <property type="entry name" value="N-ACETYL-GAMMA-GLUTAMYL-PHOSPHATE REDUCTASE, CHLOROPLASTIC-RELATED"/>
    <property type="match status" value="1"/>
</dbReference>
<dbReference type="EC" id="1.2.1.38" evidence="6"/>
<dbReference type="SUPFAM" id="SSF51735">
    <property type="entry name" value="NAD(P)-binding Rossmann-fold domains"/>
    <property type="match status" value="1"/>
</dbReference>
<evidence type="ECO:0000313" key="9">
    <source>
        <dbReference type="Proteomes" id="UP000017148"/>
    </source>
</evidence>
<organism evidence="8 9">
    <name type="scientific">Chitinivibrio alkaliphilus ACht1</name>
    <dbReference type="NCBI Taxonomy" id="1313304"/>
    <lineage>
        <taxon>Bacteria</taxon>
        <taxon>Pseudomonadati</taxon>
        <taxon>Fibrobacterota</taxon>
        <taxon>Chitinivibrionia</taxon>
        <taxon>Chitinivibrionales</taxon>
        <taxon>Chitinivibrionaceae</taxon>
        <taxon>Chitinivibrio</taxon>
    </lineage>
</organism>
<dbReference type="InterPro" id="IPR058924">
    <property type="entry name" value="AGPR_dimerisation_dom"/>
</dbReference>
<comment type="caution">
    <text evidence="8">The sequence shown here is derived from an EMBL/GenBank/DDBJ whole genome shotgun (WGS) entry which is preliminary data.</text>
</comment>
<dbReference type="InterPro" id="IPR050085">
    <property type="entry name" value="AGPR"/>
</dbReference>
<dbReference type="UniPathway" id="UPA00068">
    <property type="reaction ID" value="UER00108"/>
</dbReference>
<comment type="subcellular location">
    <subcellularLocation>
        <location evidence="6">Cytoplasm</location>
    </subcellularLocation>
</comment>
<evidence type="ECO:0000256" key="5">
    <source>
        <dbReference type="ARBA" id="ARBA00023002"/>
    </source>
</evidence>
<comment type="similarity">
    <text evidence="6">Belongs to the NAGSA dehydrogenase family. Type 2 subfamily.</text>
</comment>
<evidence type="ECO:0000256" key="3">
    <source>
        <dbReference type="ARBA" id="ARBA00022605"/>
    </source>
</evidence>
<dbReference type="RefSeq" id="WP_022635997.1">
    <property type="nucleotide sequence ID" value="NZ_ASJR01000003.1"/>
</dbReference>
<reference evidence="8 9" key="1">
    <citation type="journal article" date="2013" name="Environ. Microbiol.">
        <title>Genome analysis of Chitinivibrio alkaliphilus gen. nov., sp. nov., a novel extremely haloalkaliphilic anaerobic chitinolytic bacterium from the candidate phylum Termite Group 3.</title>
        <authorList>
            <person name="Sorokin D.Y."/>
            <person name="Gumerov V.M."/>
            <person name="Rakitin A.L."/>
            <person name="Beletsky A.V."/>
            <person name="Damste J.S."/>
            <person name="Muyzer G."/>
            <person name="Mardanov A.V."/>
            <person name="Ravin N.V."/>
        </authorList>
    </citation>
    <scope>NUCLEOTIDE SEQUENCE [LARGE SCALE GENOMIC DNA]</scope>
    <source>
        <strain evidence="8 9">ACht1</strain>
    </source>
</reference>
<dbReference type="AlphaFoldDB" id="U7D9A2"/>
<dbReference type="OrthoDB" id="9801289at2"/>
<dbReference type="Pfam" id="PF22698">
    <property type="entry name" value="Semialdhyde_dhC_1"/>
    <property type="match status" value="1"/>
</dbReference>
<evidence type="ECO:0000256" key="1">
    <source>
        <dbReference type="ARBA" id="ARBA00022490"/>
    </source>
</evidence>
<evidence type="ECO:0000256" key="4">
    <source>
        <dbReference type="ARBA" id="ARBA00022857"/>
    </source>
</evidence>
<accession>U7D9A2</accession>
<dbReference type="NCBIfam" id="TIGR01851">
    <property type="entry name" value="argC_other"/>
    <property type="match status" value="1"/>
</dbReference>
<dbReference type="Gene3D" id="3.30.360.10">
    <property type="entry name" value="Dihydrodipicolinate Reductase, domain 2"/>
    <property type="match status" value="1"/>
</dbReference>
<comment type="catalytic activity">
    <reaction evidence="6">
        <text>N-acetyl-L-glutamate 5-semialdehyde + phosphate + NADP(+) = N-acetyl-L-glutamyl 5-phosphate + NADPH + H(+)</text>
        <dbReference type="Rhea" id="RHEA:21588"/>
        <dbReference type="ChEBI" id="CHEBI:15378"/>
        <dbReference type="ChEBI" id="CHEBI:29123"/>
        <dbReference type="ChEBI" id="CHEBI:43474"/>
        <dbReference type="ChEBI" id="CHEBI:57783"/>
        <dbReference type="ChEBI" id="CHEBI:57936"/>
        <dbReference type="ChEBI" id="CHEBI:58349"/>
        <dbReference type="EC" id="1.2.1.38"/>
    </reaction>
</comment>
<evidence type="ECO:0000256" key="2">
    <source>
        <dbReference type="ARBA" id="ARBA00022571"/>
    </source>
</evidence>
<dbReference type="Gene3D" id="3.40.50.720">
    <property type="entry name" value="NAD(P)-binding Rossmann-like Domain"/>
    <property type="match status" value="1"/>
</dbReference>
<evidence type="ECO:0000313" key="8">
    <source>
        <dbReference type="EMBL" id="ERP38969.1"/>
    </source>
</evidence>
<dbReference type="CDD" id="cd23935">
    <property type="entry name" value="AGPR_2_C"/>
    <property type="match status" value="1"/>
</dbReference>
<evidence type="ECO:0000259" key="7">
    <source>
        <dbReference type="SMART" id="SM00859"/>
    </source>
</evidence>
<dbReference type="HAMAP" id="MF_01110">
    <property type="entry name" value="ArgC_type2"/>
    <property type="match status" value="1"/>
</dbReference>
<feature type="active site" evidence="6">
    <location>
        <position position="117"/>
    </location>
</feature>
<sequence length="318" mass="35219">MRKRVFIDGQVGTTGLQIHERLKERSDIEIVEIDHELRKSKTEKAAILNSVDLAILCLPDEPAREAVALLDSHAHTKIIDASTAHRTAPGWTYGFPELDSSFRNALRESRFISNPGCHASGFIALIYPLISDGILGIEQCLSLTSLTGYSGGGKGLIAEYEEQRSESHAVPPRPYALNLSHKHLPEMQGHTGLIHAPHFFPVVGDFYRGMLVSVPLFLRDCHRSVSVKNIREIYQEYYDQEPFMKVYEENSDSVLEAGKFLSPTACNETNTMELFVYGSEEQALLMARFDNLGKGASGAAVQNMNIALGLDEQVGLIS</sequence>
<keyword evidence="5 6" id="KW-0560">Oxidoreductase</keyword>
<dbReference type="Pfam" id="PF01118">
    <property type="entry name" value="Semialdhyde_dh"/>
    <property type="match status" value="1"/>
</dbReference>
<dbReference type="SMART" id="SM00859">
    <property type="entry name" value="Semialdhyde_dh"/>
    <property type="match status" value="1"/>
</dbReference>
<dbReference type="Proteomes" id="UP000017148">
    <property type="component" value="Unassembled WGS sequence"/>
</dbReference>
<dbReference type="CDD" id="cd17896">
    <property type="entry name" value="AGPR_2_N"/>
    <property type="match status" value="1"/>
</dbReference>
<feature type="domain" description="Semialdehyde dehydrogenase NAD-binding" evidence="7">
    <location>
        <begin position="4"/>
        <end position="105"/>
    </location>
</feature>
<evidence type="ECO:0000256" key="6">
    <source>
        <dbReference type="HAMAP-Rule" id="MF_01110"/>
    </source>
</evidence>
<dbReference type="GO" id="GO:0003942">
    <property type="term" value="F:N-acetyl-gamma-glutamyl-phosphate reductase activity"/>
    <property type="evidence" value="ECO:0007669"/>
    <property type="project" value="UniProtKB-UniRule"/>
</dbReference>
<name>U7D9A2_9BACT</name>
<keyword evidence="4 6" id="KW-0521">NADP</keyword>
<keyword evidence="9" id="KW-1185">Reference proteome</keyword>
<dbReference type="InterPro" id="IPR010136">
    <property type="entry name" value="AGPR_type-2"/>
</dbReference>
<gene>
    <name evidence="6" type="primary">argC</name>
    <name evidence="8" type="ORF">CALK_0460</name>
</gene>
<dbReference type="PATRIC" id="fig|1313304.3.peg.439"/>
<dbReference type="SUPFAM" id="SSF55347">
    <property type="entry name" value="Glyceraldehyde-3-phosphate dehydrogenase-like, C-terminal domain"/>
    <property type="match status" value="1"/>
</dbReference>
<comment type="function">
    <text evidence="6">Catalyzes the NADPH-dependent reduction of N-acetyl-5-glutamyl phosphate to yield N-acetyl-L-glutamate 5-semialdehyde.</text>
</comment>